<evidence type="ECO:0008006" key="3">
    <source>
        <dbReference type="Google" id="ProtNLM"/>
    </source>
</evidence>
<sequence>MELKGRFVGGEGRTVEVDGGYFGGYIKPANHRASRVDRRLAKNQNR</sequence>
<accession>A0AAV4Z7W3</accession>
<evidence type="ECO:0000313" key="1">
    <source>
        <dbReference type="EMBL" id="GJD40057.1"/>
    </source>
</evidence>
<dbReference type="Proteomes" id="UP001055307">
    <property type="component" value="Unassembled WGS sequence"/>
</dbReference>
<dbReference type="AlphaFoldDB" id="A0AAV4Z7W3"/>
<protein>
    <recommendedName>
        <fullName evidence="3">Transposase</fullName>
    </recommendedName>
</protein>
<name>A0AAV4Z7W3_9HYPH</name>
<dbReference type="EMBL" id="BPQF01000011">
    <property type="protein sequence ID" value="GJD40057.1"/>
    <property type="molecule type" value="Genomic_DNA"/>
</dbReference>
<reference evidence="1" key="2">
    <citation type="submission" date="2021-08" db="EMBL/GenBank/DDBJ databases">
        <authorList>
            <person name="Tani A."/>
            <person name="Ola A."/>
            <person name="Ogura Y."/>
            <person name="Katsura K."/>
            <person name="Hayashi T."/>
        </authorList>
    </citation>
    <scope>NUCLEOTIDE SEQUENCE</scope>
    <source>
        <strain evidence="1">DSM 21893</strain>
    </source>
</reference>
<evidence type="ECO:0000313" key="2">
    <source>
        <dbReference type="Proteomes" id="UP001055307"/>
    </source>
</evidence>
<proteinExistence type="predicted"/>
<reference evidence="1" key="1">
    <citation type="journal article" date="2016" name="Front. Microbiol.">
        <title>Genome Sequence of the Piezophilic, Mesophilic Sulfate-Reducing Bacterium Desulfovibrio indicus J2T.</title>
        <authorList>
            <person name="Cao J."/>
            <person name="Maignien L."/>
            <person name="Shao Z."/>
            <person name="Alain K."/>
            <person name="Jebbar M."/>
        </authorList>
    </citation>
    <scope>NUCLEOTIDE SEQUENCE</scope>
    <source>
        <strain evidence="1">DSM 21893</strain>
    </source>
</reference>
<comment type="caution">
    <text evidence="1">The sequence shown here is derived from an EMBL/GenBank/DDBJ whole genome shotgun (WGS) entry which is preliminary data.</text>
</comment>
<organism evidence="1 2">
    <name type="scientific">Methylobacterium bullatum</name>
    <dbReference type="NCBI Taxonomy" id="570505"/>
    <lineage>
        <taxon>Bacteria</taxon>
        <taxon>Pseudomonadati</taxon>
        <taxon>Pseudomonadota</taxon>
        <taxon>Alphaproteobacteria</taxon>
        <taxon>Hyphomicrobiales</taxon>
        <taxon>Methylobacteriaceae</taxon>
        <taxon>Methylobacterium</taxon>
    </lineage>
</organism>
<keyword evidence="2" id="KW-1185">Reference proteome</keyword>
<gene>
    <name evidence="1" type="ORF">OICFNHDK_2522</name>
</gene>